<evidence type="ECO:0000313" key="3">
    <source>
        <dbReference type="EMBL" id="MBB3933682.1"/>
    </source>
</evidence>
<evidence type="ECO:0000256" key="1">
    <source>
        <dbReference type="ARBA" id="ARBA00007031"/>
    </source>
</evidence>
<dbReference type="InterPro" id="IPR008807">
    <property type="entry name" value="ROS_MUCR"/>
</dbReference>
<dbReference type="Proteomes" id="UP000553963">
    <property type="component" value="Unassembled WGS sequence"/>
</dbReference>
<name>A0A840AVH2_9HYPH</name>
<accession>A0A840AVH2</accession>
<dbReference type="EMBL" id="JACIDS010000007">
    <property type="protein sequence ID" value="MBB3933682.1"/>
    <property type="molecule type" value="Genomic_DNA"/>
</dbReference>
<evidence type="ECO:0000256" key="2">
    <source>
        <dbReference type="SAM" id="MobiDB-lite"/>
    </source>
</evidence>
<dbReference type="GO" id="GO:0006355">
    <property type="term" value="P:regulation of DNA-templated transcription"/>
    <property type="evidence" value="ECO:0007669"/>
    <property type="project" value="InterPro"/>
</dbReference>
<dbReference type="Gene3D" id="1.10.10.1550">
    <property type="entry name" value="ROS/MUCR transcriptional regulator protein"/>
    <property type="match status" value="1"/>
</dbReference>
<dbReference type="Pfam" id="PF05443">
    <property type="entry name" value="ROS_MUCR"/>
    <property type="match status" value="1"/>
</dbReference>
<protein>
    <submittedName>
        <fullName evidence="3">Putative transcriptional regulator</fullName>
    </submittedName>
</protein>
<evidence type="ECO:0000313" key="4">
    <source>
        <dbReference type="Proteomes" id="UP000553963"/>
    </source>
</evidence>
<organism evidence="3 4">
    <name type="scientific">Kaistia hirudinis</name>
    <dbReference type="NCBI Taxonomy" id="1293440"/>
    <lineage>
        <taxon>Bacteria</taxon>
        <taxon>Pseudomonadati</taxon>
        <taxon>Pseudomonadota</taxon>
        <taxon>Alphaproteobacteria</taxon>
        <taxon>Hyphomicrobiales</taxon>
        <taxon>Kaistiaceae</taxon>
        <taxon>Kaistia</taxon>
    </lineage>
</organism>
<dbReference type="GO" id="GO:0003677">
    <property type="term" value="F:DNA binding"/>
    <property type="evidence" value="ECO:0007669"/>
    <property type="project" value="InterPro"/>
</dbReference>
<feature type="region of interest" description="Disordered" evidence="2">
    <location>
        <begin position="146"/>
        <end position="211"/>
    </location>
</feature>
<sequence>MRSDQSDATDLVEISAMLIAAYVSNNSVPAAELPKLIHDIHGALRSLGTTASTEPEKKPEPAVSVRKSVTSDFIICLEDGKKFKSLKRHLRIQYGLTPAEYRQKWNLPADYPMVAPSYAEARSALAKASGLGQLRKAVAPVPEPVVASSPSVMEKPKRTPRTKASAPTAVAAAPETAPAKRTPRKTKSVAEPVAQPAAKPKRARRAAEPTG</sequence>
<keyword evidence="4" id="KW-1185">Reference proteome</keyword>
<dbReference type="AlphaFoldDB" id="A0A840AVH2"/>
<feature type="compositionally biased region" description="Low complexity" evidence="2">
    <location>
        <begin position="162"/>
        <end position="180"/>
    </location>
</feature>
<gene>
    <name evidence="3" type="ORF">GGR25_004760</name>
</gene>
<comment type="similarity">
    <text evidence="1">Belongs to the ros/MucR family.</text>
</comment>
<proteinExistence type="inferred from homology"/>
<comment type="caution">
    <text evidence="3">The sequence shown here is derived from an EMBL/GenBank/DDBJ whole genome shotgun (WGS) entry which is preliminary data.</text>
</comment>
<dbReference type="InterPro" id="IPR041920">
    <property type="entry name" value="ROS/MUCR_sf"/>
</dbReference>
<reference evidence="3 4" key="1">
    <citation type="submission" date="2020-08" db="EMBL/GenBank/DDBJ databases">
        <title>Genomic Encyclopedia of Type Strains, Phase IV (KMG-IV): sequencing the most valuable type-strain genomes for metagenomic binning, comparative biology and taxonomic classification.</title>
        <authorList>
            <person name="Goeker M."/>
        </authorList>
    </citation>
    <scope>NUCLEOTIDE SEQUENCE [LARGE SCALE GENOMIC DNA]</scope>
    <source>
        <strain evidence="3 4">DSM 25966</strain>
    </source>
</reference>
<dbReference type="RefSeq" id="WP_183401342.1">
    <property type="nucleotide sequence ID" value="NZ_JBHLWW010000011.1"/>
</dbReference>
<dbReference type="GO" id="GO:0008270">
    <property type="term" value="F:zinc ion binding"/>
    <property type="evidence" value="ECO:0007669"/>
    <property type="project" value="InterPro"/>
</dbReference>